<dbReference type="GO" id="GO:0048472">
    <property type="term" value="F:threonine-phosphate decarboxylase activity"/>
    <property type="evidence" value="ECO:0007669"/>
    <property type="project" value="InterPro"/>
</dbReference>
<evidence type="ECO:0000256" key="6">
    <source>
        <dbReference type="ARBA" id="ARBA00022692"/>
    </source>
</evidence>
<keyword evidence="4 9" id="KW-1003">Cell membrane</keyword>
<dbReference type="Proteomes" id="UP000547510">
    <property type="component" value="Unassembled WGS sequence"/>
</dbReference>
<dbReference type="HAMAP" id="MF_00024">
    <property type="entry name" value="CobD_CbiB"/>
    <property type="match status" value="1"/>
</dbReference>
<dbReference type="GO" id="GO:0005886">
    <property type="term" value="C:plasma membrane"/>
    <property type="evidence" value="ECO:0007669"/>
    <property type="project" value="UniProtKB-SubCell"/>
</dbReference>
<dbReference type="Pfam" id="PF03186">
    <property type="entry name" value="CobD_Cbib"/>
    <property type="match status" value="1"/>
</dbReference>
<comment type="similarity">
    <text evidence="3 9">Belongs to the CobD/CbiB family.</text>
</comment>
<dbReference type="GO" id="GO:0015420">
    <property type="term" value="F:ABC-type vitamin B12 transporter activity"/>
    <property type="evidence" value="ECO:0007669"/>
    <property type="project" value="UniProtKB-UniRule"/>
</dbReference>
<evidence type="ECO:0000256" key="7">
    <source>
        <dbReference type="ARBA" id="ARBA00022989"/>
    </source>
</evidence>
<comment type="function">
    <text evidence="9">Converts cobyric acid to cobinamide by the addition of aminopropanol on the F carboxylic group.</text>
</comment>
<keyword evidence="10" id="KW-0436">Ligase</keyword>
<evidence type="ECO:0000256" key="5">
    <source>
        <dbReference type="ARBA" id="ARBA00022573"/>
    </source>
</evidence>
<dbReference type="GO" id="GO:0009236">
    <property type="term" value="P:cobalamin biosynthetic process"/>
    <property type="evidence" value="ECO:0007669"/>
    <property type="project" value="UniProtKB-UniRule"/>
</dbReference>
<dbReference type="NCBIfam" id="TIGR00380">
    <property type="entry name" value="cobal_cbiB"/>
    <property type="match status" value="1"/>
</dbReference>
<keyword evidence="6 9" id="KW-0812">Transmembrane</keyword>
<comment type="subcellular location">
    <subcellularLocation>
        <location evidence="1 9">Cell membrane</location>
        <topology evidence="1 9">Multi-pass membrane protein</topology>
    </subcellularLocation>
</comment>
<evidence type="ECO:0000256" key="1">
    <source>
        <dbReference type="ARBA" id="ARBA00004651"/>
    </source>
</evidence>
<evidence type="ECO:0000256" key="3">
    <source>
        <dbReference type="ARBA" id="ARBA00006263"/>
    </source>
</evidence>
<evidence type="ECO:0000256" key="9">
    <source>
        <dbReference type="HAMAP-Rule" id="MF_00024"/>
    </source>
</evidence>
<dbReference type="AlphaFoldDB" id="A0A841CGI1"/>
<reference evidence="10 11" key="1">
    <citation type="submission" date="2020-08" db="EMBL/GenBank/DDBJ databases">
        <title>Genomic Encyclopedia of Type Strains, Phase III (KMG-III): the genomes of soil and plant-associated and newly described type strains.</title>
        <authorList>
            <person name="Whitman W."/>
        </authorList>
    </citation>
    <scope>NUCLEOTIDE SEQUENCE [LARGE SCALE GENOMIC DNA]</scope>
    <source>
        <strain evidence="10 11">CECT 8640</strain>
    </source>
</reference>
<name>A0A841CGI1_9PSEU</name>
<accession>A0A841CGI1</accession>
<comment type="caution">
    <text evidence="10">The sequence shown here is derived from an EMBL/GenBank/DDBJ whole genome shotgun (WGS) entry which is preliminary data.</text>
</comment>
<dbReference type="GO" id="GO:0016874">
    <property type="term" value="F:ligase activity"/>
    <property type="evidence" value="ECO:0007669"/>
    <property type="project" value="UniProtKB-KW"/>
</dbReference>
<comment type="pathway">
    <text evidence="2 9">Cofactor biosynthesis; adenosylcobalamin biosynthesis.</text>
</comment>
<evidence type="ECO:0000256" key="4">
    <source>
        <dbReference type="ARBA" id="ARBA00022475"/>
    </source>
</evidence>
<gene>
    <name evidence="9" type="primary">cobD</name>
    <name evidence="10" type="ORF">FHS29_002686</name>
</gene>
<evidence type="ECO:0000313" key="10">
    <source>
        <dbReference type="EMBL" id="MBB5956100.1"/>
    </source>
</evidence>
<keyword evidence="11" id="KW-1185">Reference proteome</keyword>
<dbReference type="RefSeq" id="WP_184690929.1">
    <property type="nucleotide sequence ID" value="NZ_JACHJN010000004.1"/>
</dbReference>
<dbReference type="InterPro" id="IPR004485">
    <property type="entry name" value="Cobalamin_biosynth_CobD/CbiB"/>
</dbReference>
<organism evidence="10 11">
    <name type="scientific">Saccharothrix tamanrassetensis</name>
    <dbReference type="NCBI Taxonomy" id="1051531"/>
    <lineage>
        <taxon>Bacteria</taxon>
        <taxon>Bacillati</taxon>
        <taxon>Actinomycetota</taxon>
        <taxon>Actinomycetes</taxon>
        <taxon>Pseudonocardiales</taxon>
        <taxon>Pseudonocardiaceae</taxon>
        <taxon>Saccharothrix</taxon>
    </lineage>
</organism>
<proteinExistence type="inferred from homology"/>
<keyword evidence="8 9" id="KW-0472">Membrane</keyword>
<evidence type="ECO:0000256" key="2">
    <source>
        <dbReference type="ARBA" id="ARBA00004953"/>
    </source>
</evidence>
<dbReference type="PANTHER" id="PTHR34308">
    <property type="entry name" value="COBALAMIN BIOSYNTHESIS PROTEIN CBIB"/>
    <property type="match status" value="1"/>
</dbReference>
<evidence type="ECO:0000256" key="8">
    <source>
        <dbReference type="ARBA" id="ARBA00023136"/>
    </source>
</evidence>
<dbReference type="EMBL" id="JACHJN010000004">
    <property type="protein sequence ID" value="MBB5956100.1"/>
    <property type="molecule type" value="Genomic_DNA"/>
</dbReference>
<protein>
    <recommendedName>
        <fullName evidence="9">Cobalamin biosynthesis protein CobD</fullName>
    </recommendedName>
</protein>
<dbReference type="NCBIfam" id="NF002276">
    <property type="entry name" value="PRK01209.1-4"/>
    <property type="match status" value="1"/>
</dbReference>
<keyword evidence="5 9" id="KW-0169">Cobalamin biosynthesis</keyword>
<dbReference type="UniPathway" id="UPA00148"/>
<dbReference type="PANTHER" id="PTHR34308:SF1">
    <property type="entry name" value="COBALAMIN BIOSYNTHESIS PROTEIN CBIB"/>
    <property type="match status" value="1"/>
</dbReference>
<evidence type="ECO:0000313" key="11">
    <source>
        <dbReference type="Proteomes" id="UP000547510"/>
    </source>
</evidence>
<keyword evidence="7 9" id="KW-1133">Transmembrane helix</keyword>
<sequence>MSVGRAVGLVLGVAADAVFGDPRKYHPVAGFGRVAAAVERKLYRDHRAAGAVHAATLVGGTVLAGIAAERLGRRGPVLQALTTAAATWVVLGGSSLADEGTAMGRELNGGDLDAARRRLPHLCGREPTRLDTMGLAKATVESVAENTSDAVVAPLFWGAVAGVPGLLGYRAANTLDAMVGHRNERYRRFGWAAARLDDVANLLPARLAALLTAAGAPVVGGSSGEAWKAWRRDAAAHPSPNAGQVEAAFAGALEIRLGGRTVYSHGAEDRPVLGHGRNPDAGHVTRAVELSRVVGASAAVATAVLALLRPRRASRRRTSA</sequence>